<dbReference type="EMBL" id="QWLA01000010">
    <property type="protein sequence ID" value="RIH88443.1"/>
    <property type="molecule type" value="Genomic_DNA"/>
</dbReference>
<name>A0A399EXI7_9DEIN</name>
<reference evidence="2 3" key="1">
    <citation type="submission" date="2018-08" db="EMBL/GenBank/DDBJ databases">
        <title>Meiothermus roseus NBRC 110900 genome sequencing project.</title>
        <authorList>
            <person name="Da Costa M.S."/>
            <person name="Albuquerque L."/>
            <person name="Raposo P."/>
            <person name="Froufe H.J.C."/>
            <person name="Barroso C.S."/>
            <person name="Egas C."/>
        </authorList>
    </citation>
    <scope>NUCLEOTIDE SEQUENCE [LARGE SCALE GENOMIC DNA]</scope>
    <source>
        <strain evidence="2 3">NBRC 110900</strain>
    </source>
</reference>
<accession>A0A399EXI7</accession>
<evidence type="ECO:0008006" key="4">
    <source>
        <dbReference type="Google" id="ProtNLM"/>
    </source>
</evidence>
<dbReference type="RefSeq" id="WP_119276187.1">
    <property type="nucleotide sequence ID" value="NZ_QWLA01000010.1"/>
</dbReference>
<dbReference type="AlphaFoldDB" id="A0A399EXI7"/>
<sequence>MKRLLLVALAMGALLGLAQDNVNKDPAYWLELGLKANGGEALKNLKSLSYTLEYKPPFTDKVNVLKVYLDFVGLRSRVEIDGAVRVNSKERTFTKRGDKVEEGIYVTQPGNFMWDLLYGEWPGLRFGKERDEASYVMNVMYKNRRYHQVLTKTKGVSQGFMFFDDGTLAGYFTPRQNVITFEKTQVVGGITVPVQALEFREGFPYADLLYKDYQINPVLSPDLFSKP</sequence>
<feature type="chain" id="PRO_5017301022" description="Outer membrane lipoprotein-sorting protein" evidence="1">
    <location>
        <begin position="19"/>
        <end position="227"/>
    </location>
</feature>
<keyword evidence="3" id="KW-1185">Reference proteome</keyword>
<gene>
    <name evidence="2" type="ORF">Mrose_00852</name>
</gene>
<dbReference type="OrthoDB" id="34189at2"/>
<comment type="caution">
    <text evidence="2">The sequence shown here is derived from an EMBL/GenBank/DDBJ whole genome shotgun (WGS) entry which is preliminary data.</text>
</comment>
<dbReference type="Proteomes" id="UP000265341">
    <property type="component" value="Unassembled WGS sequence"/>
</dbReference>
<proteinExistence type="predicted"/>
<evidence type="ECO:0000256" key="1">
    <source>
        <dbReference type="SAM" id="SignalP"/>
    </source>
</evidence>
<keyword evidence="1" id="KW-0732">Signal</keyword>
<protein>
    <recommendedName>
        <fullName evidence="4">Outer membrane lipoprotein-sorting protein</fullName>
    </recommendedName>
</protein>
<evidence type="ECO:0000313" key="2">
    <source>
        <dbReference type="EMBL" id="RIH88443.1"/>
    </source>
</evidence>
<organism evidence="2 3">
    <name type="scientific">Calidithermus roseus</name>
    <dbReference type="NCBI Taxonomy" id="1644118"/>
    <lineage>
        <taxon>Bacteria</taxon>
        <taxon>Thermotogati</taxon>
        <taxon>Deinococcota</taxon>
        <taxon>Deinococci</taxon>
        <taxon>Thermales</taxon>
        <taxon>Thermaceae</taxon>
        <taxon>Calidithermus</taxon>
    </lineage>
</organism>
<evidence type="ECO:0000313" key="3">
    <source>
        <dbReference type="Proteomes" id="UP000265341"/>
    </source>
</evidence>
<feature type="signal peptide" evidence="1">
    <location>
        <begin position="1"/>
        <end position="18"/>
    </location>
</feature>